<proteinExistence type="predicted"/>
<keyword evidence="2" id="KW-0732">Signal</keyword>
<dbReference type="AlphaFoldDB" id="A0A9J6BCD9"/>
<accession>A0A9J6BCD9</accession>
<dbReference type="InterPro" id="IPR032675">
    <property type="entry name" value="LRR_dom_sf"/>
</dbReference>
<keyword evidence="1" id="KW-0175">Coiled coil</keyword>
<dbReference type="Gene3D" id="3.80.10.10">
    <property type="entry name" value="Ribonuclease Inhibitor"/>
    <property type="match status" value="1"/>
</dbReference>
<evidence type="ECO:0000256" key="2">
    <source>
        <dbReference type="SAM" id="SignalP"/>
    </source>
</evidence>
<keyword evidence="4" id="KW-1185">Reference proteome</keyword>
<feature type="coiled-coil region" evidence="1">
    <location>
        <begin position="236"/>
        <end position="277"/>
    </location>
</feature>
<dbReference type="EMBL" id="JADBJN010000004">
    <property type="protein sequence ID" value="KAG5667381.1"/>
    <property type="molecule type" value="Genomic_DNA"/>
</dbReference>
<gene>
    <name evidence="3" type="ORF">PVAND_015363</name>
</gene>
<evidence type="ECO:0000313" key="4">
    <source>
        <dbReference type="Proteomes" id="UP001107558"/>
    </source>
</evidence>
<organism evidence="3 4">
    <name type="scientific">Polypedilum vanderplanki</name>
    <name type="common">Sleeping chironomid midge</name>
    <dbReference type="NCBI Taxonomy" id="319348"/>
    <lineage>
        <taxon>Eukaryota</taxon>
        <taxon>Metazoa</taxon>
        <taxon>Ecdysozoa</taxon>
        <taxon>Arthropoda</taxon>
        <taxon>Hexapoda</taxon>
        <taxon>Insecta</taxon>
        <taxon>Pterygota</taxon>
        <taxon>Neoptera</taxon>
        <taxon>Endopterygota</taxon>
        <taxon>Diptera</taxon>
        <taxon>Nematocera</taxon>
        <taxon>Chironomoidea</taxon>
        <taxon>Chironomidae</taxon>
        <taxon>Chironominae</taxon>
        <taxon>Polypedilum</taxon>
        <taxon>Polypedilum</taxon>
    </lineage>
</organism>
<comment type="caution">
    <text evidence="3">The sequence shown here is derived from an EMBL/GenBank/DDBJ whole genome shotgun (WGS) entry which is preliminary data.</text>
</comment>
<feature type="chain" id="PRO_5039900973" evidence="2">
    <location>
        <begin position="19"/>
        <end position="301"/>
    </location>
</feature>
<evidence type="ECO:0000313" key="3">
    <source>
        <dbReference type="EMBL" id="KAG5667381.1"/>
    </source>
</evidence>
<evidence type="ECO:0000256" key="1">
    <source>
        <dbReference type="SAM" id="Coils"/>
    </source>
</evidence>
<name>A0A9J6BCD9_POLVA</name>
<dbReference type="Gene3D" id="1.20.5.340">
    <property type="match status" value="1"/>
</dbReference>
<dbReference type="SUPFAM" id="SSF52058">
    <property type="entry name" value="L domain-like"/>
    <property type="match status" value="1"/>
</dbReference>
<reference evidence="3" key="1">
    <citation type="submission" date="2021-03" db="EMBL/GenBank/DDBJ databases">
        <title>Chromosome level genome of the anhydrobiotic midge Polypedilum vanderplanki.</title>
        <authorList>
            <person name="Yoshida Y."/>
            <person name="Kikawada T."/>
            <person name="Gusev O."/>
        </authorList>
    </citation>
    <scope>NUCLEOTIDE SEQUENCE</scope>
    <source>
        <strain evidence="3">NIAS01</strain>
        <tissue evidence="3">Whole body or cell culture</tissue>
    </source>
</reference>
<sequence length="301" mass="34743">MKKYFCILIFEVIKISTAFTINCIYSSSNGWQNLGAQYTCETTNIPESLGNTVTSVTGVHQVDKTNADVKVVYIQGNRTLSFFPRNFIQHFPNMIGIGLQYTTMESINGDEIEEYGDQLVWFVLGRSNLKEIPSNFFTKTPNVVTIFFSENQIERVGNGLFSSLDVMQLRYVDFSYNNCIHQSAGYSTNQIYILELIANIHIRCYFDDQNLPTTTESSNCNDENIEEFVCHLEEKVGKIENNLSENNERLNNLVEEIQNLKTEMNAKDERIKNLENEIEWILEFRQCAANKKSKFFKNINK</sequence>
<dbReference type="Proteomes" id="UP001107558">
    <property type="component" value="Chromosome 4"/>
</dbReference>
<protein>
    <submittedName>
        <fullName evidence="3">Uncharacterized protein</fullName>
    </submittedName>
</protein>
<feature type="signal peptide" evidence="2">
    <location>
        <begin position="1"/>
        <end position="18"/>
    </location>
</feature>